<evidence type="ECO:0000313" key="6">
    <source>
        <dbReference type="EMBL" id="KAK0615658.1"/>
    </source>
</evidence>
<feature type="compositionally biased region" description="Low complexity" evidence="4">
    <location>
        <begin position="1"/>
        <end position="30"/>
    </location>
</feature>
<dbReference type="PANTHER" id="PTHR45982">
    <property type="entry name" value="REGULATOR OF CHROMOSOME CONDENSATION"/>
    <property type="match status" value="1"/>
</dbReference>
<dbReference type="InterPro" id="IPR000408">
    <property type="entry name" value="Reg_chr_condens"/>
</dbReference>
<feature type="repeat" description="RCC1" evidence="3">
    <location>
        <begin position="448"/>
        <end position="504"/>
    </location>
</feature>
<feature type="repeat" description="RCC1" evidence="3">
    <location>
        <begin position="570"/>
        <end position="623"/>
    </location>
</feature>
<accession>A0AA39WHS9</accession>
<gene>
    <name evidence="6" type="ORF">B0T17DRAFT_350239</name>
</gene>
<feature type="compositionally biased region" description="Basic and acidic residues" evidence="4">
    <location>
        <begin position="106"/>
        <end position="117"/>
    </location>
</feature>
<dbReference type="PROSITE" id="PS50012">
    <property type="entry name" value="RCC1_3"/>
    <property type="match status" value="6"/>
</dbReference>
<feature type="repeat" description="RCC1" evidence="3">
    <location>
        <begin position="338"/>
        <end position="390"/>
    </location>
</feature>
<feature type="domain" description="RCC1-like" evidence="5">
    <location>
        <begin position="204"/>
        <end position="618"/>
    </location>
</feature>
<dbReference type="InterPro" id="IPR051553">
    <property type="entry name" value="Ran_GTPase-activating"/>
</dbReference>
<keyword evidence="7" id="KW-1185">Reference proteome</keyword>
<feature type="region of interest" description="Disordered" evidence="4">
    <location>
        <begin position="275"/>
        <end position="310"/>
    </location>
</feature>
<protein>
    <submittedName>
        <fullName evidence="6">Regulator of chromosome condensation 1/beta-lactamase-inhibitor protein II</fullName>
    </submittedName>
</protein>
<dbReference type="Proteomes" id="UP001174934">
    <property type="component" value="Unassembled WGS sequence"/>
</dbReference>
<reference evidence="6" key="1">
    <citation type="submission" date="2023-06" db="EMBL/GenBank/DDBJ databases">
        <title>Genome-scale phylogeny and comparative genomics of the fungal order Sordariales.</title>
        <authorList>
            <consortium name="Lawrence Berkeley National Laboratory"/>
            <person name="Hensen N."/>
            <person name="Bonometti L."/>
            <person name="Westerberg I."/>
            <person name="Brannstrom I.O."/>
            <person name="Guillou S."/>
            <person name="Cros-Aarteil S."/>
            <person name="Calhoun S."/>
            <person name="Haridas S."/>
            <person name="Kuo A."/>
            <person name="Mondo S."/>
            <person name="Pangilinan J."/>
            <person name="Riley R."/>
            <person name="LaButti K."/>
            <person name="Andreopoulos B."/>
            <person name="Lipzen A."/>
            <person name="Chen C."/>
            <person name="Yanf M."/>
            <person name="Daum C."/>
            <person name="Ng V."/>
            <person name="Clum A."/>
            <person name="Steindorff A."/>
            <person name="Ohm R."/>
            <person name="Martin F."/>
            <person name="Silar P."/>
            <person name="Natvig D."/>
            <person name="Lalanne C."/>
            <person name="Gautier V."/>
            <person name="Ament-velasquez S.L."/>
            <person name="Kruys A."/>
            <person name="Hutchinson M.I."/>
            <person name="Powell A.J."/>
            <person name="Barry K."/>
            <person name="Miller A.N."/>
            <person name="Grigoriev I.V."/>
            <person name="Debuchy R."/>
            <person name="Gladieux P."/>
            <person name="Thoren M.H."/>
            <person name="Johannesson H."/>
        </authorList>
    </citation>
    <scope>NUCLEOTIDE SEQUENCE</scope>
    <source>
        <strain evidence="6">SMH3391-2</strain>
    </source>
</reference>
<dbReference type="InterPro" id="IPR058923">
    <property type="entry name" value="RCC1-like_dom"/>
</dbReference>
<dbReference type="EMBL" id="JAULSR010000006">
    <property type="protein sequence ID" value="KAK0615658.1"/>
    <property type="molecule type" value="Genomic_DNA"/>
</dbReference>
<dbReference type="PROSITE" id="PS00625">
    <property type="entry name" value="RCC1_1"/>
    <property type="match status" value="1"/>
</dbReference>
<dbReference type="AlphaFoldDB" id="A0AA39WHS9"/>
<feature type="repeat" description="RCC1" evidence="3">
    <location>
        <begin position="202"/>
        <end position="258"/>
    </location>
</feature>
<dbReference type="PRINTS" id="PR00633">
    <property type="entry name" value="RCCNDNSATION"/>
</dbReference>
<dbReference type="PANTHER" id="PTHR45982:SF1">
    <property type="entry name" value="REGULATOR OF CHROMOSOME CONDENSATION"/>
    <property type="match status" value="1"/>
</dbReference>
<feature type="compositionally biased region" description="Acidic residues" evidence="4">
    <location>
        <begin position="285"/>
        <end position="298"/>
    </location>
</feature>
<dbReference type="InterPro" id="IPR009091">
    <property type="entry name" value="RCC1/BLIP-II"/>
</dbReference>
<dbReference type="Pfam" id="PF25390">
    <property type="entry name" value="WD40_RLD"/>
    <property type="match status" value="1"/>
</dbReference>
<evidence type="ECO:0000256" key="3">
    <source>
        <dbReference type="PROSITE-ProRule" id="PRU00235"/>
    </source>
</evidence>
<feature type="repeat" description="RCC1" evidence="3">
    <location>
        <begin position="505"/>
        <end position="569"/>
    </location>
</feature>
<proteinExistence type="predicted"/>
<dbReference type="Gene3D" id="2.130.10.30">
    <property type="entry name" value="Regulator of chromosome condensation 1/beta-lactamase-inhibitor protein II"/>
    <property type="match status" value="1"/>
</dbReference>
<name>A0AA39WHS9_9PEZI</name>
<dbReference type="PROSITE" id="PS00626">
    <property type="entry name" value="RCC1_2"/>
    <property type="match status" value="2"/>
</dbReference>
<feature type="compositionally biased region" description="Low complexity" evidence="4">
    <location>
        <begin position="37"/>
        <end position="105"/>
    </location>
</feature>
<evidence type="ECO:0000259" key="5">
    <source>
        <dbReference type="Pfam" id="PF25390"/>
    </source>
</evidence>
<feature type="region of interest" description="Disordered" evidence="4">
    <location>
        <begin position="1"/>
        <end position="186"/>
    </location>
</feature>
<dbReference type="GO" id="GO:0005085">
    <property type="term" value="F:guanyl-nucleotide exchange factor activity"/>
    <property type="evidence" value="ECO:0007669"/>
    <property type="project" value="TreeGrafter"/>
</dbReference>
<dbReference type="SUPFAM" id="SSF50985">
    <property type="entry name" value="RCC1/BLIP-II"/>
    <property type="match status" value="1"/>
</dbReference>
<keyword evidence="1" id="KW-0344">Guanine-nucleotide releasing factor</keyword>
<evidence type="ECO:0000256" key="1">
    <source>
        <dbReference type="ARBA" id="ARBA00022658"/>
    </source>
</evidence>
<evidence type="ECO:0000256" key="2">
    <source>
        <dbReference type="ARBA" id="ARBA00022737"/>
    </source>
</evidence>
<feature type="repeat" description="RCC1" evidence="3">
    <location>
        <begin position="391"/>
        <end position="447"/>
    </location>
</feature>
<keyword evidence="2" id="KW-0677">Repeat</keyword>
<evidence type="ECO:0000256" key="4">
    <source>
        <dbReference type="SAM" id="MobiDB-lite"/>
    </source>
</evidence>
<sequence>MPPKRATAAATATVTATATRKAAPRKVATASKEEAEPAVPKKTAAAKKVAAPKKTVEKAAAPKKAAATKKTVEKAAPAAKKVAAPKKAAVPKKGAVTKKTAAQTKKALDESDKENVGAKRKRSVEDESGDEEEAVAKAEEDNDVEMEDAKSMSDSPSLKRPNREASVQPVKRRKVAAPKPEVKKPSKLVKGKIINEAPTKVIDIFVFGEGSSGELGLGNMKHDGKKPIDVKRPRINHNLKDVVQVACGGMHVAVLTKDNKILTWGVNDQGALGRDTRWSGGLRDVEDEDSDSEDDEDSGLNPRESTPAEIDTELIPEGTKWVQVVASDSATFALTETGHVYGWGTFRSNEGILGFSKQVLIQNTPTHLPEISKIVQLAAGSNHILALDEKNKIFAWGAGQQAQLARRLLERDDNGALFPTGIGALPGRAKATKITCGSYHCFVLDTKHRVIGWGLNNYAELGVDTEAGTDGGYVMKPQIIDSLKDFSVADIAGGEHHSVACTEDGKLLTWGRIDGHQVGQPTESFNKENTIFDEKEKPRILLVPSVVPDVGDIVSVAAGTDHSFAITKEGKVYSWGFSTNYQTGQGTTEDIQLPTLIDNTAIRGRKIVFAGAGGQYSILGAEVEE</sequence>
<organism evidence="6 7">
    <name type="scientific">Bombardia bombarda</name>
    <dbReference type="NCBI Taxonomy" id="252184"/>
    <lineage>
        <taxon>Eukaryota</taxon>
        <taxon>Fungi</taxon>
        <taxon>Dikarya</taxon>
        <taxon>Ascomycota</taxon>
        <taxon>Pezizomycotina</taxon>
        <taxon>Sordariomycetes</taxon>
        <taxon>Sordariomycetidae</taxon>
        <taxon>Sordariales</taxon>
        <taxon>Lasiosphaeriaceae</taxon>
        <taxon>Bombardia</taxon>
    </lineage>
</organism>
<dbReference type="GO" id="GO:0005737">
    <property type="term" value="C:cytoplasm"/>
    <property type="evidence" value="ECO:0007669"/>
    <property type="project" value="TreeGrafter"/>
</dbReference>
<evidence type="ECO:0000313" key="7">
    <source>
        <dbReference type="Proteomes" id="UP001174934"/>
    </source>
</evidence>
<comment type="caution">
    <text evidence="6">The sequence shown here is derived from an EMBL/GenBank/DDBJ whole genome shotgun (WGS) entry which is preliminary data.</text>
</comment>